<protein>
    <recommendedName>
        <fullName evidence="12">Transporter component</fullName>
    </recommendedName>
</protein>
<accession>A0ABY0ITK7</accession>
<evidence type="ECO:0000256" key="4">
    <source>
        <dbReference type="ARBA" id="ARBA00022519"/>
    </source>
</evidence>
<evidence type="ECO:0000256" key="1">
    <source>
        <dbReference type="ARBA" id="ARBA00004429"/>
    </source>
</evidence>
<feature type="transmembrane region" description="Helical" evidence="9">
    <location>
        <begin position="83"/>
        <end position="104"/>
    </location>
</feature>
<comment type="similarity">
    <text evidence="8">Belongs to the TsuA/YedE (TC 9.B.102) family.</text>
</comment>
<organism evidence="10 11">
    <name type="scientific">Azospira oryzae</name>
    <dbReference type="NCBI Taxonomy" id="146939"/>
    <lineage>
        <taxon>Bacteria</taxon>
        <taxon>Pseudomonadati</taxon>
        <taxon>Pseudomonadota</taxon>
        <taxon>Betaproteobacteria</taxon>
        <taxon>Rhodocyclales</taxon>
        <taxon>Rhodocyclaceae</taxon>
        <taxon>Azospira</taxon>
    </lineage>
</organism>
<feature type="transmembrane region" description="Helical" evidence="9">
    <location>
        <begin position="311"/>
        <end position="333"/>
    </location>
</feature>
<dbReference type="PANTHER" id="PTHR30574">
    <property type="entry name" value="INNER MEMBRANE PROTEIN YEDE"/>
    <property type="match status" value="1"/>
</dbReference>
<keyword evidence="6 9" id="KW-1133">Transmembrane helix</keyword>
<keyword evidence="3" id="KW-1003">Cell membrane</keyword>
<evidence type="ECO:0000256" key="6">
    <source>
        <dbReference type="ARBA" id="ARBA00022989"/>
    </source>
</evidence>
<evidence type="ECO:0000256" key="2">
    <source>
        <dbReference type="ARBA" id="ARBA00022448"/>
    </source>
</evidence>
<comment type="subcellular location">
    <subcellularLocation>
        <location evidence="1">Cell inner membrane</location>
        <topology evidence="1">Multi-pass membrane protein</topology>
    </subcellularLocation>
</comment>
<evidence type="ECO:0000256" key="5">
    <source>
        <dbReference type="ARBA" id="ARBA00022692"/>
    </source>
</evidence>
<comment type="caution">
    <text evidence="10">The sequence shown here is derived from an EMBL/GenBank/DDBJ whole genome shotgun (WGS) entry which is preliminary data.</text>
</comment>
<keyword evidence="4" id="KW-0997">Cell inner membrane</keyword>
<keyword evidence="7 9" id="KW-0472">Membrane</keyword>
<feature type="transmembrane region" description="Helical" evidence="9">
    <location>
        <begin position="170"/>
        <end position="191"/>
    </location>
</feature>
<evidence type="ECO:0000256" key="7">
    <source>
        <dbReference type="ARBA" id="ARBA00023136"/>
    </source>
</evidence>
<gene>
    <name evidence="10" type="ORF">EV678_2581</name>
</gene>
<name>A0ABY0ITK7_9RHOO</name>
<evidence type="ECO:0000256" key="3">
    <source>
        <dbReference type="ARBA" id="ARBA00022475"/>
    </source>
</evidence>
<keyword evidence="11" id="KW-1185">Reference proteome</keyword>
<feature type="transmembrane region" description="Helical" evidence="9">
    <location>
        <begin position="49"/>
        <end position="71"/>
    </location>
</feature>
<evidence type="ECO:0000256" key="8">
    <source>
        <dbReference type="ARBA" id="ARBA00035655"/>
    </source>
</evidence>
<sequence>MDSLPDLPPLLWLAAGLGGLFGAVAQRTCFCTMGAVSDIVNMGDWNRMGMWLLAMGTAVLGTAGLQLAGLIDVANSIYTAPRLLWASHLVGGLLFGIGMVLASGCGAKTLVRLGGGNLKSLVVFLVMGLTALATLKGLPALLRVGLLDVLAVDLSAPGQDLPRLLQPLLGLPPATASALVAGSVGGLLLAAPLLRADFRQAEYILGGLAIGAAVVGGWFLSGHLAFVTEHPDTLQPAFLGTNSGRMESLTFVAPPAYALELFATWSDASRKLTLGIATVLGVVAGSALVALSRRSFRWEGFRDAEDTASHLIGAVLMGFGGVTALGCTVGQGLSGISTLALGSLITTLSIIAGAWLALRLQYRRMLNE</sequence>
<dbReference type="Pfam" id="PF04143">
    <property type="entry name" value="Sulf_transp"/>
    <property type="match status" value="1"/>
</dbReference>
<proteinExistence type="inferred from homology"/>
<feature type="transmembrane region" description="Helical" evidence="9">
    <location>
        <begin position="203"/>
        <end position="226"/>
    </location>
</feature>
<dbReference type="PANTHER" id="PTHR30574:SF1">
    <property type="entry name" value="SULPHUR TRANSPORT DOMAIN-CONTAINING PROTEIN"/>
    <property type="match status" value="1"/>
</dbReference>
<evidence type="ECO:0000256" key="9">
    <source>
        <dbReference type="SAM" id="Phobius"/>
    </source>
</evidence>
<feature type="transmembrane region" description="Helical" evidence="9">
    <location>
        <begin position="116"/>
        <end position="133"/>
    </location>
</feature>
<evidence type="ECO:0008006" key="12">
    <source>
        <dbReference type="Google" id="ProtNLM"/>
    </source>
</evidence>
<dbReference type="InterPro" id="IPR007272">
    <property type="entry name" value="Sulf_transp_TsuA/YedE"/>
</dbReference>
<keyword evidence="2" id="KW-0813">Transport</keyword>
<keyword evidence="5 9" id="KW-0812">Transmembrane</keyword>
<evidence type="ECO:0000313" key="11">
    <source>
        <dbReference type="Proteomes" id="UP000292136"/>
    </source>
</evidence>
<dbReference type="Proteomes" id="UP000292136">
    <property type="component" value="Unassembled WGS sequence"/>
</dbReference>
<feature type="transmembrane region" description="Helical" evidence="9">
    <location>
        <begin position="339"/>
        <end position="358"/>
    </location>
</feature>
<feature type="transmembrane region" description="Helical" evidence="9">
    <location>
        <begin position="272"/>
        <end position="291"/>
    </location>
</feature>
<dbReference type="EMBL" id="SHKM01000002">
    <property type="protein sequence ID" value="RZT76702.1"/>
    <property type="molecule type" value="Genomic_DNA"/>
</dbReference>
<evidence type="ECO:0000313" key="10">
    <source>
        <dbReference type="EMBL" id="RZT76702.1"/>
    </source>
</evidence>
<dbReference type="RefSeq" id="WP_130459796.1">
    <property type="nucleotide sequence ID" value="NZ_SHKM01000002.1"/>
</dbReference>
<reference evidence="10 11" key="1">
    <citation type="submission" date="2019-02" db="EMBL/GenBank/DDBJ databases">
        <title>Genomic Encyclopedia of Type Strains, Phase IV (KMG-IV): sequencing the most valuable type-strain genomes for metagenomic binning, comparative biology and taxonomic classification.</title>
        <authorList>
            <person name="Goeker M."/>
        </authorList>
    </citation>
    <scope>NUCLEOTIDE SEQUENCE [LARGE SCALE GENOMIC DNA]</scope>
    <source>
        <strain evidence="10 11">DSM 21223</strain>
    </source>
</reference>